<feature type="compositionally biased region" description="Gly residues" evidence="1">
    <location>
        <begin position="90"/>
        <end position="101"/>
    </location>
</feature>
<dbReference type="EMBL" id="GL877516">
    <property type="protein sequence ID" value="ELA45845.1"/>
    <property type="molecule type" value="Genomic_DNA"/>
</dbReference>
<name>L2GRX1_VAVCU</name>
<accession>L2GRX1</accession>
<dbReference type="InParanoid" id="L2GRX1"/>
<keyword evidence="2" id="KW-1133">Transmembrane helix</keyword>
<keyword evidence="2" id="KW-0472">Membrane</keyword>
<organism evidence="3 4">
    <name type="scientific">Vavraia culicis (isolate floridensis)</name>
    <name type="common">Microsporidian parasite</name>
    <dbReference type="NCBI Taxonomy" id="948595"/>
    <lineage>
        <taxon>Eukaryota</taxon>
        <taxon>Fungi</taxon>
        <taxon>Fungi incertae sedis</taxon>
        <taxon>Microsporidia</taxon>
        <taxon>Pleistophoridae</taxon>
        <taxon>Vavraia</taxon>
    </lineage>
</organism>
<keyword evidence="4" id="KW-1185">Reference proteome</keyword>
<evidence type="ECO:0000313" key="3">
    <source>
        <dbReference type="EMBL" id="ELA45845.1"/>
    </source>
</evidence>
<dbReference type="OMA" id="NDKGAAN"/>
<dbReference type="OrthoDB" id="10487247at2759"/>
<evidence type="ECO:0000313" key="4">
    <source>
        <dbReference type="Proteomes" id="UP000011081"/>
    </source>
</evidence>
<dbReference type="VEuPathDB" id="MicrosporidiaDB:VCUG_02668"/>
<dbReference type="RefSeq" id="XP_008075675.1">
    <property type="nucleotide sequence ID" value="XM_008077484.1"/>
</dbReference>
<reference evidence="4" key="1">
    <citation type="submission" date="2011-03" db="EMBL/GenBank/DDBJ databases">
        <title>The genome sequence of Vavraia culicis strain floridensis.</title>
        <authorList>
            <consortium name="The Broad Institute Genome Sequencing Platform"/>
            <person name="Cuomo C."/>
            <person name="Becnel J."/>
            <person name="Sanscrainte N."/>
            <person name="Young S.K."/>
            <person name="Zeng Q."/>
            <person name="Gargeya S."/>
            <person name="Fitzgerald M."/>
            <person name="Haas B."/>
            <person name="Abouelleil A."/>
            <person name="Alvarado L."/>
            <person name="Arachchi H.M."/>
            <person name="Berlin A."/>
            <person name="Chapman S.B."/>
            <person name="Gearin G."/>
            <person name="Goldberg J."/>
            <person name="Griggs A."/>
            <person name="Gujja S."/>
            <person name="Hansen M."/>
            <person name="Heiman D."/>
            <person name="Howarth C."/>
            <person name="Larimer J."/>
            <person name="Lui A."/>
            <person name="MacDonald P.J.P."/>
            <person name="McCowen C."/>
            <person name="Montmayeur A."/>
            <person name="Murphy C."/>
            <person name="Neiman D."/>
            <person name="Pearson M."/>
            <person name="Priest M."/>
            <person name="Roberts A."/>
            <person name="Saif S."/>
            <person name="Shea T."/>
            <person name="Sisk P."/>
            <person name="Stolte C."/>
            <person name="Sykes S."/>
            <person name="Wortman J."/>
            <person name="Nusbaum C."/>
            <person name="Birren B."/>
        </authorList>
    </citation>
    <scope>NUCLEOTIDE SEQUENCE [LARGE SCALE GENOMIC DNA]</scope>
    <source>
        <strain evidence="4">floridensis</strain>
    </source>
</reference>
<keyword evidence="2" id="KW-0812">Transmembrane</keyword>
<gene>
    <name evidence="3" type="ORF">VCUG_02668</name>
</gene>
<dbReference type="AlphaFoldDB" id="L2GRX1"/>
<sequence>MYLTVLLFIAIFLVFIIVVGFAAGYVYSVKKNKEEMNRLMDSQQAKQMGLDNALKDHLKNKDAEIDNSFYGGPINNVYEKVGAVDENTNGGPGGSGNGAGQQGNKPEKKKGDDNGQPKKQGSE</sequence>
<feature type="compositionally biased region" description="Basic and acidic residues" evidence="1">
    <location>
        <begin position="105"/>
        <end position="123"/>
    </location>
</feature>
<evidence type="ECO:0000256" key="1">
    <source>
        <dbReference type="SAM" id="MobiDB-lite"/>
    </source>
</evidence>
<dbReference type="HOGENOM" id="CLU_145603_0_0_1"/>
<feature type="transmembrane region" description="Helical" evidence="2">
    <location>
        <begin position="6"/>
        <end position="28"/>
    </location>
</feature>
<feature type="non-terminal residue" evidence="3">
    <location>
        <position position="123"/>
    </location>
</feature>
<proteinExistence type="predicted"/>
<evidence type="ECO:0000256" key="2">
    <source>
        <dbReference type="SAM" id="Phobius"/>
    </source>
</evidence>
<feature type="region of interest" description="Disordered" evidence="1">
    <location>
        <begin position="81"/>
        <end position="123"/>
    </location>
</feature>
<dbReference type="Proteomes" id="UP000011081">
    <property type="component" value="Unassembled WGS sequence"/>
</dbReference>
<dbReference type="GeneID" id="19880526"/>
<protein>
    <submittedName>
        <fullName evidence="3">Uncharacterized protein</fullName>
    </submittedName>
</protein>